<dbReference type="PANTHER" id="PTHR46101:SF2">
    <property type="entry name" value="SERINE DECARBOXYLASE"/>
    <property type="match status" value="1"/>
</dbReference>
<reference evidence="8 9" key="1">
    <citation type="journal article" date="2004" name="Syst. Appl. Microbiol.">
        <title>Cryptoendolithic actinomycetes from antarctic sandstone rock samples: Micromonospora endolithica sp. nov. and two isolates related to Micromonospora coerulea Jensen 1932.</title>
        <authorList>
            <person name="Hirsch P."/>
            <person name="Mevs U."/>
            <person name="Kroppenstedt R.M."/>
            <person name="Schumann P."/>
            <person name="Stackebrandt E."/>
        </authorList>
    </citation>
    <scope>NUCLEOTIDE SEQUENCE [LARGE SCALE GENOMIC DNA]</scope>
    <source>
        <strain evidence="8 9">JCM 12677</strain>
    </source>
</reference>
<protein>
    <submittedName>
        <fullName evidence="8">Histidine decarboxylase</fullName>
        <ecNumber evidence="8">4.1.1.22</ecNumber>
    </submittedName>
</protein>
<dbReference type="GO" id="GO:0019752">
    <property type="term" value="P:carboxylic acid metabolic process"/>
    <property type="evidence" value="ECO:0007669"/>
    <property type="project" value="InterPro"/>
</dbReference>
<evidence type="ECO:0000256" key="4">
    <source>
        <dbReference type="ARBA" id="ARBA00022898"/>
    </source>
</evidence>
<evidence type="ECO:0000256" key="2">
    <source>
        <dbReference type="ARBA" id="ARBA00009533"/>
    </source>
</evidence>
<organism evidence="8 9">
    <name type="scientific">Micromonospora endolithica</name>
    <dbReference type="NCBI Taxonomy" id="230091"/>
    <lineage>
        <taxon>Bacteria</taxon>
        <taxon>Bacillati</taxon>
        <taxon>Actinomycetota</taxon>
        <taxon>Actinomycetes</taxon>
        <taxon>Micromonosporales</taxon>
        <taxon>Micromonosporaceae</taxon>
        <taxon>Micromonospora</taxon>
    </lineage>
</organism>
<dbReference type="EC" id="4.1.1.22" evidence="8"/>
<dbReference type="Pfam" id="PF00282">
    <property type="entry name" value="Pyridoxal_deC"/>
    <property type="match status" value="1"/>
</dbReference>
<dbReference type="GO" id="GO:0004398">
    <property type="term" value="F:histidine decarboxylase activity"/>
    <property type="evidence" value="ECO:0007669"/>
    <property type="project" value="UniProtKB-EC"/>
</dbReference>
<evidence type="ECO:0000256" key="3">
    <source>
        <dbReference type="ARBA" id="ARBA00022793"/>
    </source>
</evidence>
<dbReference type="InterPro" id="IPR015424">
    <property type="entry name" value="PyrdxlP-dep_Trfase"/>
</dbReference>
<evidence type="ECO:0000256" key="5">
    <source>
        <dbReference type="ARBA" id="ARBA00023239"/>
    </source>
</evidence>
<dbReference type="InterPro" id="IPR021115">
    <property type="entry name" value="Pyridoxal-P_BS"/>
</dbReference>
<dbReference type="InterPro" id="IPR002129">
    <property type="entry name" value="PyrdxlP-dep_de-COase"/>
</dbReference>
<comment type="caution">
    <text evidence="8">The sequence shown here is derived from an EMBL/GenBank/DDBJ whole genome shotgun (WGS) entry which is preliminary data.</text>
</comment>
<dbReference type="NCBIfam" id="NF002748">
    <property type="entry name" value="PRK02769.1"/>
    <property type="match status" value="1"/>
</dbReference>
<dbReference type="Gene3D" id="3.40.640.10">
    <property type="entry name" value="Type I PLP-dependent aspartate aminotransferase-like (Major domain)"/>
    <property type="match status" value="1"/>
</dbReference>
<comment type="cofactor">
    <cofactor evidence="1 6 7">
        <name>pyridoxal 5'-phosphate</name>
        <dbReference type="ChEBI" id="CHEBI:597326"/>
    </cofactor>
</comment>
<evidence type="ECO:0000313" key="9">
    <source>
        <dbReference type="Proteomes" id="UP000281726"/>
    </source>
</evidence>
<sequence>MHAGGIDTGAVVRALLARAAAGQATAIGFPGAVDIDYGPVLPLFGRLFNNVGDPNTDPGGTAHTKSLERAVVDWCADLVALPAGDRWGYVTAGGTEGNLAALHAALGRHPGAIVYHSRSAHYSISKIIDIIGAPGVVVDVDDHGEMDYGHLAALVRRRHHRPAIVVATAGTTMTEAVDRPDRIEAVLLELGVDRRHVHVDGALAGLPLALDGAITLDGGGADSLAVSGHKFLGTPIPCGVVLMRDSIRREGRHIAYTSTLDTTVSGSRCGQAAALLWYAIAGYGTDGHRARAARARDVAGYAVDRLTEIGWPAWRHPHAFTVVLATPPAEVTRKWLLATEGHWSHVVCVPGVTRGQVDALAADLRAVTRAGAGVPAPRRPARTGGGAAARSRLVDLPAAHPVAAIHPAPAIHRP</sequence>
<evidence type="ECO:0000313" key="8">
    <source>
        <dbReference type="EMBL" id="RKN51288.1"/>
    </source>
</evidence>
<evidence type="ECO:0000256" key="1">
    <source>
        <dbReference type="ARBA" id="ARBA00001933"/>
    </source>
</evidence>
<keyword evidence="4 6" id="KW-0663">Pyridoxal phosphate</keyword>
<gene>
    <name evidence="8" type="ORF">D7223_02285</name>
</gene>
<proteinExistence type="inferred from homology"/>
<dbReference type="EMBL" id="RBAK01000001">
    <property type="protein sequence ID" value="RKN51288.1"/>
    <property type="molecule type" value="Genomic_DNA"/>
</dbReference>
<dbReference type="InterPro" id="IPR015421">
    <property type="entry name" value="PyrdxlP-dep_Trfase_major"/>
</dbReference>
<dbReference type="GO" id="GO:0004058">
    <property type="term" value="F:aromatic-L-amino-acid decarboxylase activity"/>
    <property type="evidence" value="ECO:0007669"/>
    <property type="project" value="UniProtKB-ARBA"/>
</dbReference>
<dbReference type="AlphaFoldDB" id="A0A3A9ZSN9"/>
<dbReference type="GO" id="GO:0030170">
    <property type="term" value="F:pyridoxal phosphate binding"/>
    <property type="evidence" value="ECO:0007669"/>
    <property type="project" value="InterPro"/>
</dbReference>
<dbReference type="SUPFAM" id="SSF53383">
    <property type="entry name" value="PLP-dependent transferases"/>
    <property type="match status" value="1"/>
</dbReference>
<evidence type="ECO:0000256" key="7">
    <source>
        <dbReference type="RuleBase" id="RU000382"/>
    </source>
</evidence>
<evidence type="ECO:0000256" key="6">
    <source>
        <dbReference type="PIRSR" id="PIRSR602129-50"/>
    </source>
</evidence>
<feature type="modified residue" description="N6-(pyridoxal phosphate)lysine" evidence="6">
    <location>
        <position position="230"/>
    </location>
</feature>
<dbReference type="OrthoDB" id="3335676at2"/>
<keyword evidence="5 7" id="KW-0456">Lyase</keyword>
<dbReference type="PROSITE" id="PS00392">
    <property type="entry name" value="DDC_GAD_HDC_YDC"/>
    <property type="match status" value="1"/>
</dbReference>
<accession>A0A3A9ZSN9</accession>
<keyword evidence="3" id="KW-0210">Decarboxylase</keyword>
<comment type="similarity">
    <text evidence="2 7">Belongs to the group II decarboxylase family.</text>
</comment>
<dbReference type="PANTHER" id="PTHR46101">
    <property type="match status" value="1"/>
</dbReference>
<name>A0A3A9ZSN9_9ACTN</name>
<dbReference type="Proteomes" id="UP000281726">
    <property type="component" value="Unassembled WGS sequence"/>
</dbReference>
<dbReference type="InterPro" id="IPR051151">
    <property type="entry name" value="Group_II_Decarboxylase"/>
</dbReference>
<keyword evidence="9" id="KW-1185">Reference proteome</keyword>